<dbReference type="InterPro" id="IPR017853">
    <property type="entry name" value="GH"/>
</dbReference>
<dbReference type="InterPro" id="IPR017957">
    <property type="entry name" value="P_trefoil_CS"/>
</dbReference>
<sequence>MKFNNLLLISQLIALGSAGLIRRDNSDKCSCSVNPNNRKDCGYYGITETECINKGCCWGSTDVNGAPWCFYTASGGKTTDCNNNGNEGKSCEVDIYKREDCGYYGITKSGCESRECCWAESNISGIPWCTCNVDERSRKDCGYLGITKNECEAGGCCWAESETEGIPWCFNQPAKPSIGGGDCVYTVTDLETSETGMKAILDLEGRICQKYDVDFQTLDFEAKFETDTRLHIHVQPTDIKNNPHNVDMPAAAYPFEIENEPLNDLQYSYELTNGQNFQLQVKRNDGSVVFDGMSFIFERQYLELSKKIRSDASIYGFGEVLAPYKRNSQDTQHALFNADNATPIGQNLYGSHPFYIEIIDGKAYGFFLRNSHGMEFTIKNNVLTIQVIGGNFDMYFFMGPTMDDVVKQYYKVIGAPALLPYWSLGWHQCRYGYEDIWAVENVVANYKKHNIPLDTMWIDIDFMDAYKDFTYNPNKFPVSEVRKFVSDLKKNHQYYVNMIDPAISNTKNYAPYERGLQKDIFIKDKYGNNFVGEVWPGKTVFPDWHHPNILEYWTNEIKLFKDLAMTDGNWIDMNEAANFCNGACDTPYDDAPFVLGEFNPRTPPFAISHFGTNSKAHLKTKNLDMDAKYYGGLIDYDIHNIYGHMEAIVTNKALLNIDPVKRPFLLSRSTFPGTGKYAAHWLGDNHSDWEHLYYSISGMLNFQFFGIPMVGSDICGFVFDSNEELCARWMELGAFNPFGRNHNGLGYIDQEPYVWGTVAEASRRALAIRYKILPYLYTHLVRTHTHSEMILYSFAGEWPNDSKAVGIDKQFLVGKGLLITPVITKGARSVTGYFPEGVWYDWYTHASFSGPTSKTLDAELEHIPVHIRGGHIIPTQGPSLTVYENRNKPFELLIALDANKKATGRLYLDDGISIDVNGKFNEIEYTVENGTLTAKGKYNYDEAQKLHEITVLGVSSKPSKVIANGKEVSFEYLKNELIIKNLSISMNADFTVSWN</sequence>
<dbReference type="InterPro" id="IPR000322">
    <property type="entry name" value="Glyco_hydro_31_TIM"/>
</dbReference>
<dbReference type="GO" id="GO:0016324">
    <property type="term" value="C:apical plasma membrane"/>
    <property type="evidence" value="ECO:0007669"/>
    <property type="project" value="UniProtKB-SubCell"/>
</dbReference>
<evidence type="ECO:0000256" key="4">
    <source>
        <dbReference type="ARBA" id="ARBA00023157"/>
    </source>
</evidence>
<evidence type="ECO:0000256" key="8">
    <source>
        <dbReference type="RuleBase" id="RU361185"/>
    </source>
</evidence>
<keyword evidence="4 7" id="KW-1015">Disulfide bond</keyword>
<evidence type="ECO:0000256" key="3">
    <source>
        <dbReference type="ARBA" id="ARBA00023136"/>
    </source>
</evidence>
<keyword evidence="8" id="KW-0326">Glycosidase</keyword>
<keyword evidence="9" id="KW-0732">Signal</keyword>
<feature type="disulfide bond" evidence="7">
    <location>
        <begin position="141"/>
        <end position="156"/>
    </location>
</feature>
<reference evidence="11 12" key="2">
    <citation type="submission" date="2016-08" db="EMBL/GenBank/DDBJ databases">
        <title>Pervasive Adenine N6-methylation of Active Genes in Fungi.</title>
        <authorList>
            <consortium name="DOE Joint Genome Institute"/>
            <person name="Mondo S.J."/>
            <person name="Dannebaum R.O."/>
            <person name="Kuo R.C."/>
            <person name="Labutti K."/>
            <person name="Haridas S."/>
            <person name="Kuo A."/>
            <person name="Salamov A."/>
            <person name="Ahrendt S.R."/>
            <person name="Lipzen A."/>
            <person name="Sullivan W."/>
            <person name="Andreopoulos W.B."/>
            <person name="Clum A."/>
            <person name="Lindquist E."/>
            <person name="Daum C."/>
            <person name="Ramamoorthy G.K."/>
            <person name="Gryganskyi A."/>
            <person name="Culley D."/>
            <person name="Magnuson J.K."/>
            <person name="James T.Y."/>
            <person name="O'Malley M.A."/>
            <person name="Stajich J.E."/>
            <person name="Spatafora J.W."/>
            <person name="Visel A."/>
            <person name="Grigoriev I.V."/>
        </authorList>
    </citation>
    <scope>NUCLEOTIDE SEQUENCE [LARGE SCALE GENOMIC DNA]</scope>
    <source>
        <strain evidence="11 12">S4</strain>
    </source>
</reference>
<comment type="similarity">
    <text evidence="2 8">Belongs to the glycosyl hydrolase 31 family.</text>
</comment>
<dbReference type="OrthoDB" id="5839090at2759"/>
<dbReference type="SMART" id="SM00018">
    <property type="entry name" value="PD"/>
    <property type="match status" value="3"/>
</dbReference>
<evidence type="ECO:0000313" key="12">
    <source>
        <dbReference type="Proteomes" id="UP000193944"/>
    </source>
</evidence>
<comment type="subcellular location">
    <subcellularLocation>
        <location evidence="1">Endomembrane system</location>
    </subcellularLocation>
</comment>
<dbReference type="CDD" id="cd06602">
    <property type="entry name" value="GH31_MGAM_SI_GAA"/>
    <property type="match status" value="1"/>
</dbReference>
<feature type="disulfide bond" evidence="7">
    <location>
        <begin position="41"/>
        <end position="56"/>
    </location>
</feature>
<keyword evidence="5" id="KW-0325">Glycoprotein</keyword>
<dbReference type="Gene3D" id="3.20.20.80">
    <property type="entry name" value="Glycosidases"/>
    <property type="match status" value="1"/>
</dbReference>
<dbReference type="Gene3D" id="2.60.40.1760">
    <property type="entry name" value="glycosyl hydrolase (family 31)"/>
    <property type="match status" value="1"/>
</dbReference>
<keyword evidence="3" id="KW-0472">Membrane</keyword>
<gene>
    <name evidence="11" type="ORF">BCR32DRAFT_227910</name>
</gene>
<dbReference type="SUPFAM" id="SSF57492">
    <property type="entry name" value="Trefoil"/>
    <property type="match status" value="3"/>
</dbReference>
<dbReference type="InterPro" id="IPR044913">
    <property type="entry name" value="P_trefoil_dom_sf"/>
</dbReference>
<feature type="disulfide bond" evidence="7">
    <location>
        <begin position="101"/>
        <end position="116"/>
    </location>
</feature>
<proteinExistence type="inferred from homology"/>
<dbReference type="InterPro" id="IPR013780">
    <property type="entry name" value="Glyco_hydro_b"/>
</dbReference>
<evidence type="ECO:0000259" key="10">
    <source>
        <dbReference type="PROSITE" id="PS51448"/>
    </source>
</evidence>
<dbReference type="EMBL" id="MCFG01000007">
    <property type="protein sequence ID" value="ORX87591.1"/>
    <property type="molecule type" value="Genomic_DNA"/>
</dbReference>
<evidence type="ECO:0000256" key="2">
    <source>
        <dbReference type="ARBA" id="ARBA00007806"/>
    </source>
</evidence>
<keyword evidence="12" id="KW-1185">Reference proteome</keyword>
<dbReference type="InterPro" id="IPR048395">
    <property type="entry name" value="Glyco_hydro_31_C"/>
</dbReference>
<dbReference type="AlphaFoldDB" id="A0A1Y1XPD4"/>
<dbReference type="Proteomes" id="UP000193944">
    <property type="component" value="Unassembled WGS sequence"/>
</dbReference>
<name>A0A1Y1XPD4_9FUNG</name>
<feature type="domain" description="P-type" evidence="10">
    <location>
        <begin position="129"/>
        <end position="173"/>
    </location>
</feature>
<dbReference type="InterPro" id="IPR000519">
    <property type="entry name" value="P_trefoil_dom"/>
</dbReference>
<feature type="signal peptide" evidence="9">
    <location>
        <begin position="1"/>
        <end position="18"/>
    </location>
</feature>
<dbReference type="CDD" id="cd14752">
    <property type="entry name" value="GH31_N"/>
    <property type="match status" value="1"/>
</dbReference>
<dbReference type="PANTHER" id="PTHR22762">
    <property type="entry name" value="ALPHA-GLUCOSIDASE"/>
    <property type="match status" value="1"/>
</dbReference>
<feature type="domain" description="P-type" evidence="10">
    <location>
        <begin position="27"/>
        <end position="73"/>
    </location>
</feature>
<dbReference type="SUPFAM" id="SSF51011">
    <property type="entry name" value="Glycosyl hydrolase domain"/>
    <property type="match status" value="1"/>
</dbReference>
<dbReference type="InterPro" id="IPR011013">
    <property type="entry name" value="Gal_mutarotase_sf_dom"/>
</dbReference>
<dbReference type="Pfam" id="PF00088">
    <property type="entry name" value="Trefoil"/>
    <property type="match status" value="3"/>
</dbReference>
<evidence type="ECO:0000256" key="9">
    <source>
        <dbReference type="SAM" id="SignalP"/>
    </source>
</evidence>
<evidence type="ECO:0000256" key="5">
    <source>
        <dbReference type="ARBA" id="ARBA00023180"/>
    </source>
</evidence>
<evidence type="ECO:0000256" key="1">
    <source>
        <dbReference type="ARBA" id="ARBA00004308"/>
    </source>
</evidence>
<comment type="caution">
    <text evidence="11">The sequence shown here is derived from an EMBL/GenBank/DDBJ whole genome shotgun (WGS) entry which is preliminary data.</text>
</comment>
<keyword evidence="8" id="KW-0378">Hydrolase</keyword>
<organism evidence="11 12">
    <name type="scientific">Anaeromyces robustus</name>
    <dbReference type="NCBI Taxonomy" id="1754192"/>
    <lineage>
        <taxon>Eukaryota</taxon>
        <taxon>Fungi</taxon>
        <taxon>Fungi incertae sedis</taxon>
        <taxon>Chytridiomycota</taxon>
        <taxon>Chytridiomycota incertae sedis</taxon>
        <taxon>Neocallimastigomycetes</taxon>
        <taxon>Neocallimastigales</taxon>
        <taxon>Neocallimastigaceae</taxon>
        <taxon>Anaeromyces</taxon>
    </lineage>
</organism>
<dbReference type="SUPFAM" id="SSF74650">
    <property type="entry name" value="Galactose mutarotase-like"/>
    <property type="match status" value="1"/>
</dbReference>
<dbReference type="Pfam" id="PF01055">
    <property type="entry name" value="Glyco_hydro_31_2nd"/>
    <property type="match status" value="1"/>
</dbReference>
<dbReference type="GO" id="GO:0004553">
    <property type="term" value="F:hydrolase activity, hydrolyzing O-glycosyl compounds"/>
    <property type="evidence" value="ECO:0007669"/>
    <property type="project" value="InterPro"/>
</dbReference>
<dbReference type="PROSITE" id="PS51448">
    <property type="entry name" value="P_TREFOIL_2"/>
    <property type="match status" value="3"/>
</dbReference>
<dbReference type="Pfam" id="PF21365">
    <property type="entry name" value="Glyco_hydro_31_3rd"/>
    <property type="match status" value="1"/>
</dbReference>
<accession>A0A1Y1XPD4</accession>
<comment type="caution">
    <text evidence="7">Lacks conserved residue(s) required for the propagation of feature annotation.</text>
</comment>
<dbReference type="GO" id="GO:0030246">
    <property type="term" value="F:carbohydrate binding"/>
    <property type="evidence" value="ECO:0007669"/>
    <property type="project" value="InterPro"/>
</dbReference>
<feature type="disulfide bond" evidence="7">
    <location>
        <begin position="91"/>
        <end position="117"/>
    </location>
</feature>
<dbReference type="STRING" id="1754192.A0A1Y1XPD4"/>
<feature type="disulfide bond" evidence="7">
    <location>
        <begin position="131"/>
        <end position="157"/>
    </location>
</feature>
<evidence type="ECO:0000256" key="6">
    <source>
        <dbReference type="ARBA" id="ARBA00041343"/>
    </source>
</evidence>
<reference evidence="11 12" key="1">
    <citation type="submission" date="2016-08" db="EMBL/GenBank/DDBJ databases">
        <title>A Parts List for Fungal Cellulosomes Revealed by Comparative Genomics.</title>
        <authorList>
            <consortium name="DOE Joint Genome Institute"/>
            <person name="Haitjema C.H."/>
            <person name="Gilmore S.P."/>
            <person name="Henske J.K."/>
            <person name="Solomon K.V."/>
            <person name="De Groot R."/>
            <person name="Kuo A."/>
            <person name="Mondo S.J."/>
            <person name="Salamov A.A."/>
            <person name="Labutti K."/>
            <person name="Zhao Z."/>
            <person name="Chiniquy J."/>
            <person name="Barry K."/>
            <person name="Brewer H.M."/>
            <person name="Purvine S.O."/>
            <person name="Wright A.T."/>
            <person name="Boxma B."/>
            <person name="Van Alen T."/>
            <person name="Hackstein J.H."/>
            <person name="Baker S.E."/>
            <person name="Grigoriev I.V."/>
            <person name="O'Malley M.A."/>
        </authorList>
    </citation>
    <scope>NUCLEOTIDE SEQUENCE [LARGE SCALE GENOMIC DNA]</scope>
    <source>
        <strain evidence="11 12">S4</strain>
    </source>
</reference>
<dbReference type="PROSITE" id="PS00025">
    <property type="entry name" value="P_TREFOIL_1"/>
    <property type="match status" value="2"/>
</dbReference>
<dbReference type="SUPFAM" id="SSF51445">
    <property type="entry name" value="(Trans)glycosidases"/>
    <property type="match status" value="1"/>
</dbReference>
<dbReference type="PANTHER" id="PTHR22762:SF133">
    <property type="entry name" value="P-TYPE DOMAIN-CONTAINING PROTEIN"/>
    <property type="match status" value="1"/>
</dbReference>
<protein>
    <recommendedName>
        <fullName evidence="6">Maltase</fullName>
    </recommendedName>
</protein>
<feature type="domain" description="P-type" evidence="10">
    <location>
        <begin position="89"/>
        <end position="133"/>
    </location>
</feature>
<dbReference type="Gene3D" id="2.60.40.1180">
    <property type="entry name" value="Golgi alpha-mannosidase II"/>
    <property type="match status" value="2"/>
</dbReference>
<evidence type="ECO:0000256" key="7">
    <source>
        <dbReference type="PROSITE-ProRule" id="PRU00779"/>
    </source>
</evidence>
<dbReference type="GO" id="GO:0005975">
    <property type="term" value="P:carbohydrate metabolic process"/>
    <property type="evidence" value="ECO:0007669"/>
    <property type="project" value="InterPro"/>
</dbReference>
<feature type="chain" id="PRO_5012779161" description="Maltase" evidence="9">
    <location>
        <begin position="19"/>
        <end position="995"/>
    </location>
</feature>
<dbReference type="Pfam" id="PF13802">
    <property type="entry name" value="Gal_mutarotas_2"/>
    <property type="match status" value="1"/>
</dbReference>
<dbReference type="Gene3D" id="4.10.110.10">
    <property type="entry name" value="Spasmolytic Protein, domain 1"/>
    <property type="match status" value="3"/>
</dbReference>
<dbReference type="CDD" id="cd00111">
    <property type="entry name" value="Trefoil"/>
    <property type="match status" value="3"/>
</dbReference>
<dbReference type="InterPro" id="IPR025887">
    <property type="entry name" value="Glyco_hydro_31_N_dom"/>
</dbReference>
<evidence type="ECO:0000313" key="11">
    <source>
        <dbReference type="EMBL" id="ORX87591.1"/>
    </source>
</evidence>